<evidence type="ECO:0000313" key="13">
    <source>
        <dbReference type="EMBL" id="CAD7627281.1"/>
    </source>
</evidence>
<dbReference type="InterPro" id="IPR040287">
    <property type="entry name" value="RGM"/>
</dbReference>
<organism evidence="13">
    <name type="scientific">Medioppia subpectinata</name>
    <dbReference type="NCBI Taxonomy" id="1979941"/>
    <lineage>
        <taxon>Eukaryota</taxon>
        <taxon>Metazoa</taxon>
        <taxon>Ecdysozoa</taxon>
        <taxon>Arthropoda</taxon>
        <taxon>Chelicerata</taxon>
        <taxon>Arachnida</taxon>
        <taxon>Acari</taxon>
        <taxon>Acariformes</taxon>
        <taxon>Sarcoptiformes</taxon>
        <taxon>Oribatida</taxon>
        <taxon>Brachypylina</taxon>
        <taxon>Oppioidea</taxon>
        <taxon>Oppiidae</taxon>
        <taxon>Medioppia</taxon>
    </lineage>
</organism>
<feature type="compositionally biased region" description="Acidic residues" evidence="9">
    <location>
        <begin position="466"/>
        <end position="481"/>
    </location>
</feature>
<keyword evidence="3" id="KW-1003">Cell membrane</keyword>
<dbReference type="EMBL" id="CAJPIZ010004597">
    <property type="protein sequence ID" value="CAG2107711.1"/>
    <property type="molecule type" value="Genomic_DNA"/>
</dbReference>
<evidence type="ECO:0000256" key="5">
    <source>
        <dbReference type="ARBA" id="ARBA00022729"/>
    </source>
</evidence>
<keyword evidence="7" id="KW-0325">Glycoprotein</keyword>
<dbReference type="GO" id="GO:0030509">
    <property type="term" value="P:BMP signaling pathway"/>
    <property type="evidence" value="ECO:0007669"/>
    <property type="project" value="TreeGrafter"/>
</dbReference>
<evidence type="ECO:0000256" key="10">
    <source>
        <dbReference type="SAM" id="SignalP"/>
    </source>
</evidence>
<dbReference type="GO" id="GO:0098552">
    <property type="term" value="C:side of membrane"/>
    <property type="evidence" value="ECO:0007669"/>
    <property type="project" value="UniProtKB-KW"/>
</dbReference>
<feature type="compositionally biased region" description="Low complexity" evidence="9">
    <location>
        <begin position="129"/>
        <end position="145"/>
    </location>
</feature>
<feature type="region of interest" description="Disordered" evidence="9">
    <location>
        <begin position="106"/>
        <end position="145"/>
    </location>
</feature>
<dbReference type="Pfam" id="PF06534">
    <property type="entry name" value="RGM_C"/>
    <property type="match status" value="1"/>
</dbReference>
<comment type="similarity">
    <text evidence="2">Belongs to the repulsive guidance molecule (RGM) family.</text>
</comment>
<feature type="compositionally biased region" description="Polar residues" evidence="9">
    <location>
        <begin position="443"/>
        <end position="457"/>
    </location>
</feature>
<keyword evidence="4" id="KW-0336">GPI-anchor</keyword>
<feature type="domain" description="Repulsive guidance molecule C-terminal" evidence="11">
    <location>
        <begin position="251"/>
        <end position="510"/>
    </location>
</feature>
<dbReference type="EMBL" id="OC859172">
    <property type="protein sequence ID" value="CAD7627281.1"/>
    <property type="molecule type" value="Genomic_DNA"/>
</dbReference>
<evidence type="ECO:0000259" key="11">
    <source>
        <dbReference type="Pfam" id="PF06534"/>
    </source>
</evidence>
<evidence type="ECO:0000256" key="8">
    <source>
        <dbReference type="ARBA" id="ARBA00023288"/>
    </source>
</evidence>
<evidence type="ECO:0000256" key="9">
    <source>
        <dbReference type="SAM" id="MobiDB-lite"/>
    </source>
</evidence>
<evidence type="ECO:0000259" key="12">
    <source>
        <dbReference type="Pfam" id="PF06535"/>
    </source>
</evidence>
<keyword evidence="6" id="KW-0472">Membrane</keyword>
<accession>A0A7R9KQ23</accession>
<evidence type="ECO:0008006" key="15">
    <source>
        <dbReference type="Google" id="ProtNLM"/>
    </source>
</evidence>
<protein>
    <recommendedName>
        <fullName evidence="15">Repulsive guidance molecule A</fullName>
    </recommendedName>
</protein>
<dbReference type="InterPro" id="IPR010536">
    <property type="entry name" value="RGM_N"/>
</dbReference>
<keyword evidence="14" id="KW-1185">Reference proteome</keyword>
<dbReference type="InterPro" id="IPR009496">
    <property type="entry name" value="RGM_C"/>
</dbReference>
<feature type="signal peptide" evidence="10">
    <location>
        <begin position="1"/>
        <end position="28"/>
    </location>
</feature>
<comment type="subcellular location">
    <subcellularLocation>
        <location evidence="1">Cell membrane</location>
        <topology evidence="1">Lipid-anchor</topology>
        <topology evidence="1">GPI-anchor</topology>
    </subcellularLocation>
</comment>
<dbReference type="Proteomes" id="UP000759131">
    <property type="component" value="Unassembled WGS sequence"/>
</dbReference>
<evidence type="ECO:0000256" key="7">
    <source>
        <dbReference type="ARBA" id="ARBA00023180"/>
    </source>
</evidence>
<evidence type="ECO:0000313" key="14">
    <source>
        <dbReference type="Proteomes" id="UP000759131"/>
    </source>
</evidence>
<dbReference type="OrthoDB" id="10013795at2759"/>
<proteinExistence type="inferred from homology"/>
<dbReference type="Pfam" id="PF06535">
    <property type="entry name" value="RGM_N"/>
    <property type="match status" value="1"/>
</dbReference>
<reference evidence="13" key="1">
    <citation type="submission" date="2020-11" db="EMBL/GenBank/DDBJ databases">
        <authorList>
            <person name="Tran Van P."/>
        </authorList>
    </citation>
    <scope>NUCLEOTIDE SEQUENCE</scope>
</reference>
<evidence type="ECO:0000256" key="2">
    <source>
        <dbReference type="ARBA" id="ARBA00005321"/>
    </source>
</evidence>
<gene>
    <name evidence="13" type="ORF">OSB1V03_LOCUS7711</name>
</gene>
<feature type="region of interest" description="Disordered" evidence="9">
    <location>
        <begin position="179"/>
        <end position="208"/>
    </location>
</feature>
<dbReference type="AlphaFoldDB" id="A0A7R9KQ23"/>
<evidence type="ECO:0000256" key="3">
    <source>
        <dbReference type="ARBA" id="ARBA00022475"/>
    </source>
</evidence>
<dbReference type="GO" id="GO:0005886">
    <property type="term" value="C:plasma membrane"/>
    <property type="evidence" value="ECO:0007669"/>
    <property type="project" value="UniProtKB-SubCell"/>
</dbReference>
<name>A0A7R9KQ23_9ACAR</name>
<evidence type="ECO:0000256" key="4">
    <source>
        <dbReference type="ARBA" id="ARBA00022622"/>
    </source>
</evidence>
<evidence type="ECO:0000256" key="1">
    <source>
        <dbReference type="ARBA" id="ARBA00004609"/>
    </source>
</evidence>
<feature type="domain" description="Repulsive guidance molecule N-terminal" evidence="12">
    <location>
        <begin position="29"/>
        <end position="104"/>
    </location>
</feature>
<evidence type="ECO:0000256" key="6">
    <source>
        <dbReference type="ARBA" id="ARBA00023136"/>
    </source>
</evidence>
<feature type="chain" id="PRO_5036403405" description="Repulsive guidance molecule A" evidence="10">
    <location>
        <begin position="29"/>
        <end position="550"/>
    </location>
</feature>
<dbReference type="PANTHER" id="PTHR31428:SF6">
    <property type="entry name" value="REPULSIVE GUIDANCE MOLECULE B HOMOLOG DRAG-1"/>
    <property type="match status" value="1"/>
</dbReference>
<dbReference type="GO" id="GO:0015026">
    <property type="term" value="F:coreceptor activity"/>
    <property type="evidence" value="ECO:0007669"/>
    <property type="project" value="TreeGrafter"/>
</dbReference>
<keyword evidence="8" id="KW-0449">Lipoprotein</keyword>
<sequence length="550" mass="60975">MMTAMTMNAVMAWLVVTISLRTSSMVKACSVDMCSREYSSVLQMSQQWSAGGGESSPDADHQYCALVNAYQHCLKSIGRSCRGNLEFHTLQTLLKTWKHERNCSHTSTMSATYRPHSVASAQRKSGHSLAAQNQQQRQQNLDDIQEQQSRLQHCLSAAYNYTINTDVSAAIDVRTDHRTQRVVTTAGPKSRSRGRPVRDSDPSVKTNFFPIRGETIDLDEDMNQNEFNSSPMPPTVPTLKPSVPPSPPLTCIIYGDPHLRTFNNEYQTCRCSGAWPLIDHPLFTVQITNSRIKGANPQVTGVTKVVVLVRQFQKCGIFTDLLYEADSQTTQNGQRVGTPSATFIDGSTSNSNNLIRITQSSNNNVITIHLDHIGVRVYIGQFERSAHLNVVIKFRSATSTVKQQLVLNSISSNSLCKMGCPKRELIDIQNILSATGVDVNGANGANSASQTDNSVTDYKSDSGVTEGEDSDDDAVVDEEDVREDPCHDLHGYYRISCLYDVTIKGKSELMAGFWQSVVNAQRSVQYKHRRPHISAIFTPQMLTNVTSRLL</sequence>
<keyword evidence="5 10" id="KW-0732">Signal</keyword>
<dbReference type="PANTHER" id="PTHR31428">
    <property type="entry name" value="RGM DOMAIN FAMILY MEMBER DRAG-1"/>
    <property type="match status" value="1"/>
</dbReference>
<dbReference type="Gene3D" id="3.40.1000.10">
    <property type="entry name" value="Mog1/PsbP, alpha/beta/alpha sandwich"/>
    <property type="match status" value="1"/>
</dbReference>
<feature type="region of interest" description="Disordered" evidence="9">
    <location>
        <begin position="443"/>
        <end position="481"/>
    </location>
</feature>